<proteinExistence type="predicted"/>
<dbReference type="InterPro" id="IPR003595">
    <property type="entry name" value="Tyr_Pase_cat"/>
</dbReference>
<sequence>FRHLVREHMDRYRNSPTVVHCSAGVGRTGTFIAIDRLLFQIERENVVDIYGIVHDMRMHRTLMVQTEVKTKMFCLNAESVTSEHDLYFLTRHNHQDCG</sequence>
<keyword evidence="7" id="KW-1185">Reference proteome</keyword>
<reference evidence="6" key="1">
    <citation type="submission" date="2025-08" db="UniProtKB">
        <authorList>
            <consortium name="Ensembl"/>
        </authorList>
    </citation>
    <scope>IDENTIFICATION</scope>
</reference>
<dbReference type="InterPro" id="IPR050713">
    <property type="entry name" value="RTP_Phos/Ushers"/>
</dbReference>
<feature type="domain" description="Tyrosine specific protein phosphatases" evidence="5">
    <location>
        <begin position="1"/>
        <end position="71"/>
    </location>
</feature>
<feature type="domain" description="Tyrosine-protein phosphatase" evidence="4">
    <location>
        <begin position="1"/>
        <end position="67"/>
    </location>
</feature>
<evidence type="ECO:0000259" key="4">
    <source>
        <dbReference type="PROSITE" id="PS50055"/>
    </source>
</evidence>
<dbReference type="PANTHER" id="PTHR46957:SF10">
    <property type="entry name" value="PROTEIN TYROSINE PHOSPHATASE, RECEPTOR TYPE, H"/>
    <property type="match status" value="1"/>
</dbReference>
<keyword evidence="2" id="KW-1133">Transmembrane helix</keyword>
<evidence type="ECO:0000313" key="7">
    <source>
        <dbReference type="Proteomes" id="UP000261520"/>
    </source>
</evidence>
<accession>A0A3B4ADE5</accession>
<dbReference type="GO" id="GO:0043235">
    <property type="term" value="C:receptor complex"/>
    <property type="evidence" value="ECO:0007669"/>
    <property type="project" value="TreeGrafter"/>
</dbReference>
<dbReference type="SUPFAM" id="SSF52799">
    <property type="entry name" value="(Phosphotyrosine protein) phosphatases II"/>
    <property type="match status" value="1"/>
</dbReference>
<dbReference type="Proteomes" id="UP000261520">
    <property type="component" value="Unplaced"/>
</dbReference>
<dbReference type="AlphaFoldDB" id="A0A3B4ADE5"/>
<dbReference type="Gene3D" id="3.90.190.10">
    <property type="entry name" value="Protein tyrosine phosphatase superfamily"/>
    <property type="match status" value="1"/>
</dbReference>
<keyword evidence="3" id="KW-0325">Glycoprotein</keyword>
<protein>
    <submittedName>
        <fullName evidence="6">Uncharacterized protein</fullName>
    </submittedName>
</protein>
<evidence type="ECO:0000256" key="3">
    <source>
        <dbReference type="ARBA" id="ARBA00023180"/>
    </source>
</evidence>
<reference evidence="6" key="2">
    <citation type="submission" date="2025-09" db="UniProtKB">
        <authorList>
            <consortium name="Ensembl"/>
        </authorList>
    </citation>
    <scope>IDENTIFICATION</scope>
</reference>
<keyword evidence="1" id="KW-0812">Transmembrane</keyword>
<dbReference type="InterPro" id="IPR000387">
    <property type="entry name" value="Tyr_Pase_dom"/>
</dbReference>
<evidence type="ECO:0000259" key="5">
    <source>
        <dbReference type="PROSITE" id="PS50056"/>
    </source>
</evidence>
<dbReference type="GO" id="GO:0004725">
    <property type="term" value="F:protein tyrosine phosphatase activity"/>
    <property type="evidence" value="ECO:0007669"/>
    <property type="project" value="InterPro"/>
</dbReference>
<dbReference type="PROSITE" id="PS00383">
    <property type="entry name" value="TYR_PHOSPHATASE_1"/>
    <property type="match status" value="1"/>
</dbReference>
<dbReference type="PROSITE" id="PS50056">
    <property type="entry name" value="TYR_PHOSPHATASE_2"/>
    <property type="match status" value="1"/>
</dbReference>
<dbReference type="STRING" id="409849.ENSPMGP00000015078"/>
<dbReference type="Pfam" id="PF00102">
    <property type="entry name" value="Y_phosphatase"/>
    <property type="match status" value="1"/>
</dbReference>
<evidence type="ECO:0000256" key="1">
    <source>
        <dbReference type="ARBA" id="ARBA00022692"/>
    </source>
</evidence>
<dbReference type="PANTHER" id="PTHR46957">
    <property type="entry name" value="CYTOKINE RECEPTOR"/>
    <property type="match status" value="1"/>
</dbReference>
<dbReference type="PRINTS" id="PR00700">
    <property type="entry name" value="PRTYPHPHTASE"/>
</dbReference>
<organism evidence="6 7">
    <name type="scientific">Periophthalmus magnuspinnatus</name>
    <dbReference type="NCBI Taxonomy" id="409849"/>
    <lineage>
        <taxon>Eukaryota</taxon>
        <taxon>Metazoa</taxon>
        <taxon>Chordata</taxon>
        <taxon>Craniata</taxon>
        <taxon>Vertebrata</taxon>
        <taxon>Euteleostomi</taxon>
        <taxon>Actinopterygii</taxon>
        <taxon>Neopterygii</taxon>
        <taxon>Teleostei</taxon>
        <taxon>Neoteleostei</taxon>
        <taxon>Acanthomorphata</taxon>
        <taxon>Gobiaria</taxon>
        <taxon>Gobiiformes</taxon>
        <taxon>Gobioidei</taxon>
        <taxon>Gobiidae</taxon>
        <taxon>Oxudercinae</taxon>
        <taxon>Periophthalmus</taxon>
    </lineage>
</organism>
<dbReference type="SMART" id="SM00404">
    <property type="entry name" value="PTPc_motif"/>
    <property type="match status" value="1"/>
</dbReference>
<dbReference type="PROSITE" id="PS50055">
    <property type="entry name" value="TYR_PHOSPHATASE_PTP"/>
    <property type="match status" value="1"/>
</dbReference>
<dbReference type="InterPro" id="IPR029021">
    <property type="entry name" value="Prot-tyrosine_phosphatase-like"/>
</dbReference>
<keyword evidence="2" id="KW-0472">Membrane</keyword>
<name>A0A3B4ADE5_9GOBI</name>
<dbReference type="InterPro" id="IPR016130">
    <property type="entry name" value="Tyr_Pase_AS"/>
</dbReference>
<dbReference type="InterPro" id="IPR000242">
    <property type="entry name" value="PTP_cat"/>
</dbReference>
<dbReference type="Ensembl" id="ENSPMGT00000016072.1">
    <property type="protein sequence ID" value="ENSPMGP00000015078.1"/>
    <property type="gene ID" value="ENSPMGG00000012357.1"/>
</dbReference>
<evidence type="ECO:0000256" key="2">
    <source>
        <dbReference type="ARBA" id="ARBA00022989"/>
    </source>
</evidence>
<evidence type="ECO:0000313" key="6">
    <source>
        <dbReference type="Ensembl" id="ENSPMGP00000015078.1"/>
    </source>
</evidence>